<reference evidence="3 4" key="1">
    <citation type="submission" date="2020-10" db="EMBL/GenBank/DDBJ databases">
        <title>Sequencing the genomes of 1000 actinobacteria strains.</title>
        <authorList>
            <person name="Klenk H.-P."/>
        </authorList>
    </citation>
    <scope>NUCLEOTIDE SEQUENCE [LARGE SCALE GENOMIC DNA]</scope>
    <source>
        <strain evidence="3 4">DSM 45157</strain>
    </source>
</reference>
<keyword evidence="4" id="KW-1185">Reference proteome</keyword>
<dbReference type="EMBL" id="JADBDY010000001">
    <property type="protein sequence ID" value="MBE1460953.1"/>
    <property type="molecule type" value="Genomic_DNA"/>
</dbReference>
<comment type="caution">
    <text evidence="3">The sequence shown here is derived from an EMBL/GenBank/DDBJ whole genome shotgun (WGS) entry which is preliminary data.</text>
</comment>
<dbReference type="PANTHER" id="PTHR36151">
    <property type="entry name" value="BLR2777 PROTEIN"/>
    <property type="match status" value="1"/>
</dbReference>
<evidence type="ECO:0000256" key="1">
    <source>
        <dbReference type="SAM" id="MobiDB-lite"/>
    </source>
</evidence>
<dbReference type="RefSeq" id="WP_191276035.1">
    <property type="nucleotide sequence ID" value="NZ_BMXJ01000011.1"/>
</dbReference>
<protein>
    <submittedName>
        <fullName evidence="3">Uncharacterized protein (DUF2236 family)</fullName>
    </submittedName>
</protein>
<organism evidence="3 4">
    <name type="scientific">Nocardiopsis terrae</name>
    <dbReference type="NCBI Taxonomy" id="372655"/>
    <lineage>
        <taxon>Bacteria</taxon>
        <taxon>Bacillati</taxon>
        <taxon>Actinomycetota</taxon>
        <taxon>Actinomycetes</taxon>
        <taxon>Streptosporangiales</taxon>
        <taxon>Nocardiopsidaceae</taxon>
        <taxon>Nocardiopsis</taxon>
    </lineage>
</organism>
<accession>A0ABR9HPK5</accession>
<dbReference type="Proteomes" id="UP000598217">
    <property type="component" value="Unassembled WGS sequence"/>
</dbReference>
<evidence type="ECO:0000313" key="3">
    <source>
        <dbReference type="EMBL" id="MBE1460953.1"/>
    </source>
</evidence>
<evidence type="ECO:0000259" key="2">
    <source>
        <dbReference type="Pfam" id="PF09995"/>
    </source>
</evidence>
<gene>
    <name evidence="3" type="ORF">H4W79_005167</name>
</gene>
<feature type="domain" description="ER-bound oxygenase mpaB/mpaB'/Rubber oxygenase catalytic" evidence="2">
    <location>
        <begin position="13"/>
        <end position="229"/>
    </location>
</feature>
<name>A0ABR9HPK5_9ACTN</name>
<dbReference type="InterPro" id="IPR018713">
    <property type="entry name" value="MPAB/Lcp_cat_dom"/>
</dbReference>
<dbReference type="PANTHER" id="PTHR36151:SF3">
    <property type="entry name" value="ER-BOUND OXYGENASE MPAB_MPAB'_RUBBER OXYGENASE CATALYTIC DOMAIN-CONTAINING PROTEIN"/>
    <property type="match status" value="1"/>
</dbReference>
<dbReference type="Pfam" id="PF09995">
    <property type="entry name" value="MPAB_Lcp_cat"/>
    <property type="match status" value="1"/>
</dbReference>
<evidence type="ECO:0000313" key="4">
    <source>
        <dbReference type="Proteomes" id="UP000598217"/>
    </source>
</evidence>
<sequence length="285" mass="31865">MDRSSDESTFKRINAEGALLAGAGYAVLLQIAHPSVARGVAEHSDFASRPLDRLRGTLYYVYGSAHGTPEERERVHAIVRAIHRRVRGPGYNALDPELLLWVAATLHRSALHVHELTVAALSEEEREEFLRGSAVYATALGLPEREWPRSPAEFDAYWERACARLEVGPQARALAGELFWPNNRLLWPLTLTQRFLTGGLLDPELRSEFGIPWSQAHQRGFDRLMGFVRVVYPRLPRAVRTLPAALYMRSLRRNKGWKAPKPKRPAGAGGCPRVPGRGSRGNRVA</sequence>
<proteinExistence type="predicted"/>
<feature type="region of interest" description="Disordered" evidence="1">
    <location>
        <begin position="256"/>
        <end position="285"/>
    </location>
</feature>